<dbReference type="SUPFAM" id="SSF52540">
    <property type="entry name" value="P-loop containing nucleoside triphosphate hydrolases"/>
    <property type="match status" value="1"/>
</dbReference>
<proteinExistence type="predicted"/>
<dbReference type="RefSeq" id="WP_151966008.1">
    <property type="nucleotide sequence ID" value="NZ_AP019860.1"/>
</dbReference>
<dbReference type="PROSITE" id="PS00678">
    <property type="entry name" value="WD_REPEATS_1"/>
    <property type="match status" value="6"/>
</dbReference>
<evidence type="ECO:0000256" key="2">
    <source>
        <dbReference type="ARBA" id="ARBA00022737"/>
    </source>
</evidence>
<feature type="repeat" description="WD" evidence="3">
    <location>
        <begin position="864"/>
        <end position="905"/>
    </location>
</feature>
<dbReference type="InterPro" id="IPR052652">
    <property type="entry name" value="Telomerase_Complex_Comp"/>
</dbReference>
<keyword evidence="7" id="KW-1185">Reference proteome</keyword>
<feature type="repeat" description="WD" evidence="3">
    <location>
        <begin position="742"/>
        <end position="783"/>
    </location>
</feature>
<evidence type="ECO:0000259" key="5">
    <source>
        <dbReference type="Pfam" id="PF13271"/>
    </source>
</evidence>
<dbReference type="Gene3D" id="3.40.50.300">
    <property type="entry name" value="P-loop containing nucleotide triphosphate hydrolases"/>
    <property type="match status" value="1"/>
</dbReference>
<sequence>MDTWKTLKLFISSTFVDLELERDELTQQFRKLKAQLIERHLSFMTYDLRWRQKHQRDSIVKWCIEMVERCEFFVGILGSRYGWRPEKDAWGNNNDSNISVTEMEIRHALQNIDRQKRFFCILERDIDDAKDRASMLALKKDLKAQGEDVFEFSDTKTMLTFIVDKVQKQIDEHYPEVVINKDEENTREVLIENFIDEKLQGFVGREDFATKIWNFAHNRNQKNYLVVHAIAGTGKSAAMAQFYKRWKQEKDVPILRYFFSVDNSARQFVASIVDQLHHHGLLEETPKTDPLELRFQMRSTLENLSQKILIVIDAIDEVEEAHKDLSWLPNNLPQNINVIISTRPVSTFDIVRDYIKTQTIELPPLSTKEIALIIDSYTKKHQIDISTEDAQLLQTRADGNPLYLKVALEEIVSSGSGVGQLATSIDALFEQIIQRLSDKYDTNVIFDYLGLITASESGLMETELQEVLQQYYNIGDDLLLIVAKALDNFIVERGQLLQFFHAEFERSVKERLGRNRLRNYHQKLADYFKAKGYKYPRALKEICYQMLWAEKYKSLLQQLCDFHFLQQKSKMGMIDELVQDFEMALYHPLLPMPQNTQDTYNDVEINRETLRLLCHALTLDLRFLRRHPECIFQCLWNRCYWYDNPKVKNYYNYDDNSQLPWNNTKLFLLVEKWRESFHGTWAKSLSPAEPHLDSKLRRLFMGHSREVYSVAFHQDRQRIVSVSEDKKVRLWNAETGESLHEITEHGEVVRATTFSNDGKKFATASDDGFIFIWDTQTAECLQIIESGLGTITALQFTHQNKQLLSGGDDARIVIWDVESGQRAYFLEGHRDAIYALHAMDDYTASAAKDGEIKIWQNEECIATFTGHDRIVNDVKFSFDGKYLASCSKDNTIRIWEIATKKCLRVIENHYDSINAIDFIPHTHLLVSGSDDRSLCVTDITTSNVVLGWKHHNWQVTSLQVSLDGNYVVCGARDGSVSLWDIRRHAAQSNMQLSIKGHKERIRRLCILRKQNQAVTGAKDQFIKIWDVKSGECNKSIFTDMKIRCLNISEDETKVVVGSRQGDIGIWNLQTGDFIHRMKGHKGIVSSIMFCHNDKHILSIGYYDNTMRLWSVADGSCLNIYEGHKRWIESVDVDRNARLIATGSRDKTLKIWDMQGNCLRTMHGHELGVMSVAFNSDSSKIASASARQGIVRIWNVQTGACLHVLSGHKDMITHMRFKGEQLISTSRDHQTFVWNTNDGSLIRTIDGQTDLESYCNESIFSIAQSWKTSIVKDDKDLVYLPEKMSFVSVIDDHIVGIYKSNERSISVLKIVEN</sequence>
<name>A0A5S9IIM1_UABAM</name>
<dbReference type="SUPFAM" id="SSF50978">
    <property type="entry name" value="WD40 repeat-like"/>
    <property type="match status" value="2"/>
</dbReference>
<feature type="domain" description="NACHT" evidence="4">
    <location>
        <begin position="226"/>
        <end position="378"/>
    </location>
</feature>
<dbReference type="InterPro" id="IPR027417">
    <property type="entry name" value="P-loop_NTPase"/>
</dbReference>
<accession>A0A5S9IIM1</accession>
<gene>
    <name evidence="6" type="ORF">UABAM_00079</name>
</gene>
<dbReference type="CDD" id="cd00200">
    <property type="entry name" value="WD40"/>
    <property type="match status" value="2"/>
</dbReference>
<dbReference type="InterPro" id="IPR007111">
    <property type="entry name" value="NACHT_NTPase"/>
</dbReference>
<dbReference type="InterPro" id="IPR015943">
    <property type="entry name" value="WD40/YVTN_repeat-like_dom_sf"/>
</dbReference>
<dbReference type="Pfam" id="PF00400">
    <property type="entry name" value="WD40"/>
    <property type="match status" value="12"/>
</dbReference>
<dbReference type="Proteomes" id="UP000326354">
    <property type="component" value="Chromosome"/>
</dbReference>
<dbReference type="EMBL" id="AP019860">
    <property type="protein sequence ID" value="BBM81740.1"/>
    <property type="molecule type" value="Genomic_DNA"/>
</dbReference>
<evidence type="ECO:0000313" key="6">
    <source>
        <dbReference type="EMBL" id="BBM81740.1"/>
    </source>
</evidence>
<dbReference type="Pfam" id="PF05729">
    <property type="entry name" value="NACHT"/>
    <property type="match status" value="1"/>
</dbReference>
<evidence type="ECO:0000256" key="1">
    <source>
        <dbReference type="ARBA" id="ARBA00022574"/>
    </source>
</evidence>
<dbReference type="PROSITE" id="PS50294">
    <property type="entry name" value="WD_REPEATS_REGION"/>
    <property type="match status" value="8"/>
</dbReference>
<reference evidence="6 7" key="1">
    <citation type="submission" date="2019-08" db="EMBL/GenBank/DDBJ databases">
        <title>Complete genome sequence of Candidatus Uab amorphum.</title>
        <authorList>
            <person name="Shiratori T."/>
            <person name="Suzuki S."/>
            <person name="Kakizawa Y."/>
            <person name="Ishida K."/>
        </authorList>
    </citation>
    <scope>NUCLEOTIDE SEQUENCE [LARGE SCALE GENOMIC DNA]</scope>
    <source>
        <strain evidence="6 7">SRT547</strain>
    </source>
</reference>
<evidence type="ECO:0000313" key="7">
    <source>
        <dbReference type="Proteomes" id="UP000326354"/>
    </source>
</evidence>
<dbReference type="KEGG" id="uam:UABAM_00079"/>
<dbReference type="Gene3D" id="2.130.10.10">
    <property type="entry name" value="YVTN repeat-like/Quinoprotein amine dehydrogenase"/>
    <property type="match status" value="4"/>
</dbReference>
<dbReference type="InterPro" id="IPR036322">
    <property type="entry name" value="WD40_repeat_dom_sf"/>
</dbReference>
<dbReference type="OrthoDB" id="223117at2"/>
<dbReference type="InterPro" id="IPR025139">
    <property type="entry name" value="DUF4062"/>
</dbReference>
<evidence type="ECO:0000256" key="3">
    <source>
        <dbReference type="PROSITE-ProRule" id="PRU00221"/>
    </source>
</evidence>
<dbReference type="Gene3D" id="1.25.40.370">
    <property type="match status" value="1"/>
</dbReference>
<dbReference type="PANTHER" id="PTHR44791:SF1">
    <property type="entry name" value="TELOMERASE PROTEIN COMPONENT 1"/>
    <property type="match status" value="1"/>
</dbReference>
<feature type="repeat" description="WD" evidence="3">
    <location>
        <begin position="906"/>
        <end position="947"/>
    </location>
</feature>
<dbReference type="PRINTS" id="PR00320">
    <property type="entry name" value="GPROTEINBRPT"/>
</dbReference>
<keyword evidence="1 3" id="KW-0853">WD repeat</keyword>
<feature type="repeat" description="WD" evidence="3">
    <location>
        <begin position="948"/>
        <end position="989"/>
    </location>
</feature>
<dbReference type="PROSITE" id="PS50082">
    <property type="entry name" value="WD_REPEATS_2"/>
    <property type="match status" value="13"/>
</dbReference>
<dbReference type="GO" id="GO:0070034">
    <property type="term" value="F:telomerase RNA binding"/>
    <property type="evidence" value="ECO:0007669"/>
    <property type="project" value="TreeGrafter"/>
</dbReference>
<feature type="repeat" description="WD" evidence="3">
    <location>
        <begin position="1077"/>
        <end position="1119"/>
    </location>
</feature>
<dbReference type="InterPro" id="IPR019775">
    <property type="entry name" value="WD40_repeat_CS"/>
</dbReference>
<evidence type="ECO:0008006" key="8">
    <source>
        <dbReference type="Google" id="ProtNLM"/>
    </source>
</evidence>
<feature type="domain" description="DUF4062" evidence="5">
    <location>
        <begin position="8"/>
        <end position="108"/>
    </location>
</feature>
<feature type="repeat" description="WD" evidence="3">
    <location>
        <begin position="1120"/>
        <end position="1154"/>
    </location>
</feature>
<keyword evidence="2" id="KW-0677">Repeat</keyword>
<feature type="repeat" description="WD" evidence="3">
    <location>
        <begin position="826"/>
        <end position="856"/>
    </location>
</feature>
<dbReference type="GO" id="GO:0000722">
    <property type="term" value="P:telomere maintenance via recombination"/>
    <property type="evidence" value="ECO:0007669"/>
    <property type="project" value="TreeGrafter"/>
</dbReference>
<feature type="repeat" description="WD" evidence="3">
    <location>
        <begin position="1204"/>
        <end position="1243"/>
    </location>
</feature>
<feature type="repeat" description="WD" evidence="3">
    <location>
        <begin position="700"/>
        <end position="741"/>
    </location>
</feature>
<dbReference type="InterPro" id="IPR020472">
    <property type="entry name" value="WD40_PAC1"/>
</dbReference>
<feature type="repeat" description="WD" evidence="3">
    <location>
        <begin position="1161"/>
        <end position="1203"/>
    </location>
</feature>
<feature type="repeat" description="WD" evidence="3">
    <location>
        <begin position="994"/>
        <end position="1035"/>
    </location>
</feature>
<evidence type="ECO:0000259" key="4">
    <source>
        <dbReference type="Pfam" id="PF05729"/>
    </source>
</evidence>
<dbReference type="SMART" id="SM00320">
    <property type="entry name" value="WD40"/>
    <property type="match status" value="13"/>
</dbReference>
<organism evidence="6 7">
    <name type="scientific">Uabimicrobium amorphum</name>
    <dbReference type="NCBI Taxonomy" id="2596890"/>
    <lineage>
        <taxon>Bacteria</taxon>
        <taxon>Pseudomonadati</taxon>
        <taxon>Planctomycetota</taxon>
        <taxon>Candidatus Uabimicrobiia</taxon>
        <taxon>Candidatus Uabimicrobiales</taxon>
        <taxon>Candidatus Uabimicrobiaceae</taxon>
        <taxon>Candidatus Uabimicrobium</taxon>
    </lineage>
</organism>
<feature type="repeat" description="WD" evidence="3">
    <location>
        <begin position="784"/>
        <end position="825"/>
    </location>
</feature>
<protein>
    <recommendedName>
        <fullName evidence="8">DUF4062 domain-containing protein</fullName>
    </recommendedName>
</protein>
<dbReference type="GO" id="GO:0003720">
    <property type="term" value="F:telomerase activity"/>
    <property type="evidence" value="ECO:0007669"/>
    <property type="project" value="TreeGrafter"/>
</dbReference>
<dbReference type="PANTHER" id="PTHR44791">
    <property type="entry name" value="TELOMERASE PROTEIN COMPONENT 1 TEP1"/>
    <property type="match status" value="1"/>
</dbReference>
<feature type="repeat" description="WD" evidence="3">
    <location>
        <begin position="1042"/>
        <end position="1076"/>
    </location>
</feature>
<dbReference type="Pfam" id="PF13271">
    <property type="entry name" value="DUF4062"/>
    <property type="match status" value="1"/>
</dbReference>
<dbReference type="InterPro" id="IPR001680">
    <property type="entry name" value="WD40_rpt"/>
</dbReference>